<dbReference type="EMBL" id="JARKIB010000577">
    <property type="protein sequence ID" value="KAJ7699144.1"/>
    <property type="molecule type" value="Genomic_DNA"/>
</dbReference>
<gene>
    <name evidence="1" type="ORF">B0H16DRAFT_1484262</name>
</gene>
<proteinExistence type="predicted"/>
<accession>A0AAD7DT57</accession>
<dbReference type="Proteomes" id="UP001215598">
    <property type="component" value="Unassembled WGS sequence"/>
</dbReference>
<reference evidence="1" key="1">
    <citation type="submission" date="2023-03" db="EMBL/GenBank/DDBJ databases">
        <title>Massive genome expansion in bonnet fungi (Mycena s.s.) driven by repeated elements and novel gene families across ecological guilds.</title>
        <authorList>
            <consortium name="Lawrence Berkeley National Laboratory"/>
            <person name="Harder C.B."/>
            <person name="Miyauchi S."/>
            <person name="Viragh M."/>
            <person name="Kuo A."/>
            <person name="Thoen E."/>
            <person name="Andreopoulos B."/>
            <person name="Lu D."/>
            <person name="Skrede I."/>
            <person name="Drula E."/>
            <person name="Henrissat B."/>
            <person name="Morin E."/>
            <person name="Kohler A."/>
            <person name="Barry K."/>
            <person name="LaButti K."/>
            <person name="Morin E."/>
            <person name="Salamov A."/>
            <person name="Lipzen A."/>
            <person name="Mereny Z."/>
            <person name="Hegedus B."/>
            <person name="Baldrian P."/>
            <person name="Stursova M."/>
            <person name="Weitz H."/>
            <person name="Taylor A."/>
            <person name="Grigoriev I.V."/>
            <person name="Nagy L.G."/>
            <person name="Martin F."/>
            <person name="Kauserud H."/>
        </authorList>
    </citation>
    <scope>NUCLEOTIDE SEQUENCE</scope>
    <source>
        <strain evidence="1">CBHHK182m</strain>
    </source>
</reference>
<evidence type="ECO:0000313" key="1">
    <source>
        <dbReference type="EMBL" id="KAJ7699144.1"/>
    </source>
</evidence>
<keyword evidence="2" id="KW-1185">Reference proteome</keyword>
<organism evidence="1 2">
    <name type="scientific">Mycena metata</name>
    <dbReference type="NCBI Taxonomy" id="1033252"/>
    <lineage>
        <taxon>Eukaryota</taxon>
        <taxon>Fungi</taxon>
        <taxon>Dikarya</taxon>
        <taxon>Basidiomycota</taxon>
        <taxon>Agaricomycotina</taxon>
        <taxon>Agaricomycetes</taxon>
        <taxon>Agaricomycetidae</taxon>
        <taxon>Agaricales</taxon>
        <taxon>Marasmiineae</taxon>
        <taxon>Mycenaceae</taxon>
        <taxon>Mycena</taxon>
    </lineage>
</organism>
<protein>
    <submittedName>
        <fullName evidence="1">Uncharacterized protein</fullName>
    </submittedName>
</protein>
<sequence>MQACKKITEIQKVKAKYTGVRFCSIQLKISSSLPPPTRQRAQMAPIRVNRKLKELVHAYNTNAHATIGTLDGPGHNYMLCRRLLLDMEDCRLGIITPAQLEVKSQYKWGETGEGIQERRRGYRKCLQMYEIVWIASYTTPARKLTGTSLIQFPVIFSIFPQRVWYTTSFALTASKSYSPTARAAFDTENGSLYTASEETQRRRWNTCLCDGWGCSAT</sequence>
<dbReference type="AlphaFoldDB" id="A0AAD7DT57"/>
<name>A0AAD7DT57_9AGAR</name>
<evidence type="ECO:0000313" key="2">
    <source>
        <dbReference type="Proteomes" id="UP001215598"/>
    </source>
</evidence>
<comment type="caution">
    <text evidence="1">The sequence shown here is derived from an EMBL/GenBank/DDBJ whole genome shotgun (WGS) entry which is preliminary data.</text>
</comment>